<evidence type="ECO:0000313" key="1">
    <source>
        <dbReference type="EMBL" id="CRZ09816.1"/>
    </source>
</evidence>
<dbReference type="EMBL" id="HACM01009374">
    <property type="protein sequence ID" value="CRZ09816.1"/>
    <property type="molecule type" value="Transcribed_RNA"/>
</dbReference>
<dbReference type="AlphaFoldDB" id="A0A0H5R7M8"/>
<organism evidence="1">
    <name type="scientific">Spongospora subterranea</name>
    <dbReference type="NCBI Taxonomy" id="70186"/>
    <lineage>
        <taxon>Eukaryota</taxon>
        <taxon>Sar</taxon>
        <taxon>Rhizaria</taxon>
        <taxon>Endomyxa</taxon>
        <taxon>Phytomyxea</taxon>
        <taxon>Plasmodiophorida</taxon>
        <taxon>Plasmodiophoridae</taxon>
        <taxon>Spongospora</taxon>
    </lineage>
</organism>
<reference evidence="1" key="1">
    <citation type="submission" date="2015-04" db="EMBL/GenBank/DDBJ databases">
        <title>The genome sequence of the plant pathogenic Rhizarian Plasmodiophora brassicae reveals insights in its biotrophic life cycle and the origin of chitin synthesis.</title>
        <authorList>
            <person name="Schwelm A."/>
            <person name="Fogelqvist J."/>
            <person name="Knaust A."/>
            <person name="Julke S."/>
            <person name="Lilja T."/>
            <person name="Dhandapani V."/>
            <person name="Bonilla-Rosso G."/>
            <person name="Karlsson M."/>
            <person name="Shevchenko A."/>
            <person name="Choi S.R."/>
            <person name="Kim H.G."/>
            <person name="Park J.Y."/>
            <person name="Lim Y.P."/>
            <person name="Ludwig-Muller J."/>
            <person name="Dixelius C."/>
        </authorList>
    </citation>
    <scope>NUCLEOTIDE SEQUENCE</scope>
    <source>
        <tissue evidence="1">Potato root galls</tissue>
    </source>
</reference>
<sequence length="99" mass="11269">MEIWRENRRQELSIFDGAAFKRLFIAIVPVSLSLGGLRSAGWLGHDDLINRQHGRGHVCGQLQSVQLRVQMVIYTQRAHIRNAVPFDVDSDRAVSSLMR</sequence>
<accession>A0A0H5R7M8</accession>
<name>A0A0H5R7M8_9EUKA</name>
<protein>
    <submittedName>
        <fullName evidence="1">Uncharacterized protein</fullName>
    </submittedName>
</protein>
<proteinExistence type="predicted"/>